<feature type="region of interest" description="Disordered" evidence="4">
    <location>
        <begin position="653"/>
        <end position="683"/>
    </location>
</feature>
<keyword evidence="5" id="KW-0812">Transmembrane</keyword>
<name>A0ABW9GXE6_9FIRM</name>
<evidence type="ECO:0000313" key="7">
    <source>
        <dbReference type="EMBL" id="MFM9413286.1"/>
    </source>
</evidence>
<dbReference type="Pfam" id="PF25990">
    <property type="entry name" value="Beta-barrel_YknX"/>
    <property type="match status" value="1"/>
</dbReference>
<dbReference type="InterPro" id="IPR058636">
    <property type="entry name" value="Beta-barrel_YknX"/>
</dbReference>
<feature type="region of interest" description="Disordered" evidence="4">
    <location>
        <begin position="1"/>
        <end position="30"/>
    </location>
</feature>
<feature type="compositionally biased region" description="Polar residues" evidence="4">
    <location>
        <begin position="1"/>
        <end position="23"/>
    </location>
</feature>
<gene>
    <name evidence="7" type="ORF">ACKQTC_02755</name>
</gene>
<feature type="transmembrane region" description="Helical" evidence="5">
    <location>
        <begin position="36"/>
        <end position="55"/>
    </location>
</feature>
<keyword evidence="5" id="KW-1133">Transmembrane helix</keyword>
<dbReference type="Gene3D" id="2.40.30.170">
    <property type="match status" value="1"/>
</dbReference>
<dbReference type="Proteomes" id="UP001631949">
    <property type="component" value="Unassembled WGS sequence"/>
</dbReference>
<keyword evidence="8" id="KW-1185">Reference proteome</keyword>
<comment type="subcellular location">
    <subcellularLocation>
        <location evidence="1">Cell envelope</location>
    </subcellularLocation>
</comment>
<evidence type="ECO:0000259" key="6">
    <source>
        <dbReference type="Pfam" id="PF25990"/>
    </source>
</evidence>
<feature type="compositionally biased region" description="Acidic residues" evidence="4">
    <location>
        <begin position="674"/>
        <end position="683"/>
    </location>
</feature>
<evidence type="ECO:0000256" key="2">
    <source>
        <dbReference type="ARBA" id="ARBA00023054"/>
    </source>
</evidence>
<evidence type="ECO:0000256" key="5">
    <source>
        <dbReference type="SAM" id="Phobius"/>
    </source>
</evidence>
<accession>A0ABW9GXE6</accession>
<protein>
    <submittedName>
        <fullName evidence="7">HlyD family efflux transporter periplasmic adaptor subunit</fullName>
    </submittedName>
</protein>
<dbReference type="PANTHER" id="PTHR32347:SF14">
    <property type="entry name" value="EFFLUX SYSTEM COMPONENT YKNX-RELATED"/>
    <property type="match status" value="1"/>
</dbReference>
<dbReference type="RefSeq" id="WP_408976897.1">
    <property type="nucleotide sequence ID" value="NZ_JBJUVG010000002.1"/>
</dbReference>
<dbReference type="SUPFAM" id="SSF111369">
    <property type="entry name" value="HlyD-like secretion proteins"/>
    <property type="match status" value="1"/>
</dbReference>
<feature type="region of interest" description="Disordered" evidence="4">
    <location>
        <begin position="207"/>
        <end position="238"/>
    </location>
</feature>
<evidence type="ECO:0000313" key="8">
    <source>
        <dbReference type="Proteomes" id="UP001631949"/>
    </source>
</evidence>
<organism evidence="7 8">
    <name type="scientific">Peptococcus simiae</name>
    <dbReference type="NCBI Taxonomy" id="1643805"/>
    <lineage>
        <taxon>Bacteria</taxon>
        <taxon>Bacillati</taxon>
        <taxon>Bacillota</taxon>
        <taxon>Clostridia</taxon>
        <taxon>Eubacteriales</taxon>
        <taxon>Peptococcaceae</taxon>
        <taxon>Peptococcus</taxon>
    </lineage>
</organism>
<dbReference type="PANTHER" id="PTHR32347">
    <property type="entry name" value="EFFLUX SYSTEM COMPONENT YKNX-RELATED"/>
    <property type="match status" value="1"/>
</dbReference>
<proteinExistence type="predicted"/>
<feature type="compositionally biased region" description="Polar residues" evidence="4">
    <location>
        <begin position="208"/>
        <end position="218"/>
    </location>
</feature>
<dbReference type="InterPro" id="IPR050465">
    <property type="entry name" value="UPF0194_transport"/>
</dbReference>
<feature type="coiled-coil region" evidence="3">
    <location>
        <begin position="317"/>
        <end position="344"/>
    </location>
</feature>
<evidence type="ECO:0000256" key="1">
    <source>
        <dbReference type="ARBA" id="ARBA00004196"/>
    </source>
</evidence>
<reference evidence="7 8" key="1">
    <citation type="journal article" date="2016" name="Int. J. Syst. Evol. Microbiol.">
        <title>Peptococcus simiae sp. nov., isolated from rhesus macaque faeces and emended description of the genus Peptococcus.</title>
        <authorList>
            <person name="Shkoporov A.N."/>
            <person name="Efimov B.A."/>
            <person name="Kondova I."/>
            <person name="Ouwerling B."/>
            <person name="Chaplin A.V."/>
            <person name="Shcherbakova V.A."/>
            <person name="Langermans J.A.M."/>
        </authorList>
    </citation>
    <scope>NUCLEOTIDE SEQUENCE [LARGE SCALE GENOMIC DNA]</scope>
    <source>
        <strain evidence="7 8">M108</strain>
    </source>
</reference>
<dbReference type="Gene3D" id="2.40.50.100">
    <property type="match status" value="1"/>
</dbReference>
<dbReference type="EMBL" id="JBJUVG010000002">
    <property type="protein sequence ID" value="MFM9413286.1"/>
    <property type="molecule type" value="Genomic_DNA"/>
</dbReference>
<feature type="domain" description="YknX-like beta-barrel" evidence="6">
    <location>
        <begin position="490"/>
        <end position="582"/>
    </location>
</feature>
<feature type="coiled-coil region" evidence="3">
    <location>
        <begin position="391"/>
        <end position="418"/>
    </location>
</feature>
<keyword evidence="5" id="KW-0472">Membrane</keyword>
<comment type="caution">
    <text evidence="7">The sequence shown here is derived from an EMBL/GenBank/DDBJ whole genome shotgun (WGS) entry which is preliminary data.</text>
</comment>
<evidence type="ECO:0000256" key="3">
    <source>
        <dbReference type="SAM" id="Coils"/>
    </source>
</evidence>
<keyword evidence="2 3" id="KW-0175">Coiled coil</keyword>
<sequence length="683" mass="73861">MKGIDTMQNPFSKKEASASQGEQGQKKSRFTRKQRLIASGVVIALLIGGVAYAALNQGRDEAIAADRVTELTPSHFSTTVSATGEIQTDKDVEVYTSQTAPIKEIFVEEGEKVEEGQVLAKLDDKKLRQQIRQREAAAGVSARSAHAQVQAARNRYNAAARALNNGTNATLVSAGNAVESAKYAWDAAEKNYQDMKKALEEGYHPELTNESSAKISSKQARENAAQRLDQAKAQLSEARSKYNQAVNDAKQYDQDRQRLRTERDNAQTAIAQKQRDIAGYTTTKQVEIGKDEAGNPIYQDQEVPGQLPANDAQYGDLDSLNNDLSRAQTALSDAESKYASADANKSSWESQITSREEALAQAQLAYDQALENENFQKDLRGKSAKARQDNLSTAKLQAETAKSNYDQAQRSLAAARVAANEEINTYEDNIATTAAAGDTSAAEVELATMYEDLQDMTIRAPMAGTVTKIFAKQGSVPSGALFKLENLNALVIKTELKEFDLRTVRVGQSVEIKADATGDKVYHGRVVSIANAATQSAASAMPSADGAAPSASGDANPTFTAKIVIEKAPRELLSGMKVRLNIITAEDENVYAVPFGAIIDSDQGKHVMALEPVQGKEGVYELKKIPVKTELENDVNVVITGKALKDHLKILNDPEEMTEGSRVTVSDKLKSDEGETSEDGSSL</sequence>
<evidence type="ECO:0000256" key="4">
    <source>
        <dbReference type="SAM" id="MobiDB-lite"/>
    </source>
</evidence>